<dbReference type="FunCoup" id="D3B3D6">
    <property type="interactions" value="46"/>
</dbReference>
<reference evidence="1 2" key="1">
    <citation type="journal article" date="2011" name="Genome Res.">
        <title>Phylogeny-wide analysis of social amoeba genomes highlights ancient origins for complex intercellular communication.</title>
        <authorList>
            <person name="Heidel A.J."/>
            <person name="Lawal H.M."/>
            <person name="Felder M."/>
            <person name="Schilde C."/>
            <person name="Helps N.R."/>
            <person name="Tunggal B."/>
            <person name="Rivero F."/>
            <person name="John U."/>
            <person name="Schleicher M."/>
            <person name="Eichinger L."/>
            <person name="Platzer M."/>
            <person name="Noegel A.A."/>
            <person name="Schaap P."/>
            <person name="Gloeckner G."/>
        </authorList>
    </citation>
    <scope>NUCLEOTIDE SEQUENCE [LARGE SCALE GENOMIC DNA]</scope>
    <source>
        <strain evidence="2">ATCC 26659 / Pp 5 / PN500</strain>
    </source>
</reference>
<name>D3B3D6_HETP5</name>
<dbReference type="GeneID" id="31358425"/>
<protein>
    <submittedName>
        <fullName evidence="1">Uncharacterized protein</fullName>
    </submittedName>
</protein>
<organism evidence="1 2">
    <name type="scientific">Heterostelium pallidum (strain ATCC 26659 / Pp 5 / PN500)</name>
    <name type="common">Cellular slime mold</name>
    <name type="synonym">Polysphondylium pallidum</name>
    <dbReference type="NCBI Taxonomy" id="670386"/>
    <lineage>
        <taxon>Eukaryota</taxon>
        <taxon>Amoebozoa</taxon>
        <taxon>Evosea</taxon>
        <taxon>Eumycetozoa</taxon>
        <taxon>Dictyostelia</taxon>
        <taxon>Acytosteliales</taxon>
        <taxon>Acytosteliaceae</taxon>
        <taxon>Heterostelium</taxon>
    </lineage>
</organism>
<gene>
    <name evidence="1" type="ORF">PPL_02902</name>
</gene>
<evidence type="ECO:0000313" key="1">
    <source>
        <dbReference type="EMBL" id="EFA83834.1"/>
    </source>
</evidence>
<keyword evidence="2" id="KW-1185">Reference proteome</keyword>
<dbReference type="InParanoid" id="D3B3D6"/>
<dbReference type="RefSeq" id="XP_020435951.1">
    <property type="nucleotide sequence ID" value="XM_020573879.1"/>
</dbReference>
<dbReference type="EMBL" id="ADBJ01000010">
    <property type="protein sequence ID" value="EFA83834.1"/>
    <property type="molecule type" value="Genomic_DNA"/>
</dbReference>
<dbReference type="Proteomes" id="UP000001396">
    <property type="component" value="Unassembled WGS sequence"/>
</dbReference>
<proteinExistence type="predicted"/>
<dbReference type="AlphaFoldDB" id="D3B3D6"/>
<comment type="caution">
    <text evidence="1">The sequence shown here is derived from an EMBL/GenBank/DDBJ whole genome shotgun (WGS) entry which is preliminary data.</text>
</comment>
<sequence>MEMNKTIDLEFENIRSNSEYLRRTYFKNIDRYYGTRAHLRDYIEDGIILMERDGILSQGDYLVSDDGSRVTVTAIKRGISLDTSFNTDLTKKTTLSMINPFGHGGELGGEASVGIFKTLNGSLYYKDKLGNKLEISKKLENPIELYVEETCITFAPKNYGRHYFSLYAGDRRTFITGENKDEEMRNHTGLSHKLSLSHRYFYFKDWPSSTGAGLGLGLWGRVSNEIAGGLLSTKFLRSESFTHLYYPLSRGFVSITMIHISICIYITDY</sequence>
<accession>D3B3D6</accession>
<evidence type="ECO:0000313" key="2">
    <source>
        <dbReference type="Proteomes" id="UP000001396"/>
    </source>
</evidence>